<organism evidence="1 2">
    <name type="scientific">Spirosoma endbachense</name>
    <dbReference type="NCBI Taxonomy" id="2666025"/>
    <lineage>
        <taxon>Bacteria</taxon>
        <taxon>Pseudomonadati</taxon>
        <taxon>Bacteroidota</taxon>
        <taxon>Cytophagia</taxon>
        <taxon>Cytophagales</taxon>
        <taxon>Cytophagaceae</taxon>
        <taxon>Spirosoma</taxon>
    </lineage>
</organism>
<protein>
    <recommendedName>
        <fullName evidence="3">DUF1349 domain-containing protein</fullName>
    </recommendedName>
</protein>
<evidence type="ECO:0008006" key="3">
    <source>
        <dbReference type="Google" id="ProtNLM"/>
    </source>
</evidence>
<dbReference type="Gene3D" id="2.60.120.200">
    <property type="match status" value="1"/>
</dbReference>
<gene>
    <name evidence="1" type="ORF">GJR95_32045</name>
</gene>
<name>A0A6P1W4V3_9BACT</name>
<dbReference type="EMBL" id="CP045997">
    <property type="protein sequence ID" value="QHV99362.1"/>
    <property type="molecule type" value="Genomic_DNA"/>
</dbReference>
<evidence type="ECO:0000313" key="2">
    <source>
        <dbReference type="Proteomes" id="UP000464577"/>
    </source>
</evidence>
<dbReference type="AlphaFoldDB" id="A0A6P1W4V3"/>
<proteinExistence type="predicted"/>
<dbReference type="RefSeq" id="WP_162389766.1">
    <property type="nucleotide sequence ID" value="NZ_CP045997.1"/>
</dbReference>
<sequence length="216" mass="24014">MRTASVFLFTVAICLSINFIAVKSIGAFQDSLDIGKPKLVGSSTYNEVTKEYRLKGSGYNIWFARDEFQFLFKKISGDFTVTADFEFVGAGTDPHRKVGWMVRESIDDDAAHISAVAHGDGLTVLQWRVEKGMGMRDPEDEIFSSEKSVQTIQVERKGDEYTMRVAKKGGTLQAVGSHRMPTLTAPLFVGLYICSHNPEIVEEAIVRNVQLVQTNP</sequence>
<dbReference type="Proteomes" id="UP000464577">
    <property type="component" value="Chromosome"/>
</dbReference>
<reference evidence="1 2" key="1">
    <citation type="submission" date="2019-11" db="EMBL/GenBank/DDBJ databases">
        <title>Spirosoma endbachense sp. nov., isolated from a natural salt meadow.</title>
        <authorList>
            <person name="Rojas J."/>
            <person name="Ambika Manirajan B."/>
            <person name="Ratering S."/>
            <person name="Suarez C."/>
            <person name="Geissler-Plaum R."/>
            <person name="Schnell S."/>
        </authorList>
    </citation>
    <scope>NUCLEOTIDE SEQUENCE [LARGE SCALE GENOMIC DNA]</scope>
    <source>
        <strain evidence="1 2">I-24</strain>
    </source>
</reference>
<evidence type="ECO:0000313" key="1">
    <source>
        <dbReference type="EMBL" id="QHV99362.1"/>
    </source>
</evidence>
<accession>A0A6P1W4V3</accession>
<keyword evidence="2" id="KW-1185">Reference proteome</keyword>
<dbReference type="KEGG" id="senf:GJR95_32045"/>